<accession>A0ACB9GBR0</accession>
<protein>
    <submittedName>
        <fullName evidence="1">Uncharacterized protein</fullName>
    </submittedName>
</protein>
<proteinExistence type="predicted"/>
<organism evidence="1 2">
    <name type="scientific">Cichorium intybus</name>
    <name type="common">Chicory</name>
    <dbReference type="NCBI Taxonomy" id="13427"/>
    <lineage>
        <taxon>Eukaryota</taxon>
        <taxon>Viridiplantae</taxon>
        <taxon>Streptophyta</taxon>
        <taxon>Embryophyta</taxon>
        <taxon>Tracheophyta</taxon>
        <taxon>Spermatophyta</taxon>
        <taxon>Magnoliopsida</taxon>
        <taxon>eudicotyledons</taxon>
        <taxon>Gunneridae</taxon>
        <taxon>Pentapetalae</taxon>
        <taxon>asterids</taxon>
        <taxon>campanulids</taxon>
        <taxon>Asterales</taxon>
        <taxon>Asteraceae</taxon>
        <taxon>Cichorioideae</taxon>
        <taxon>Cichorieae</taxon>
        <taxon>Cichoriinae</taxon>
        <taxon>Cichorium</taxon>
    </lineage>
</organism>
<dbReference type="Proteomes" id="UP001055811">
    <property type="component" value="Linkage Group LG02"/>
</dbReference>
<comment type="caution">
    <text evidence="1">The sequence shown here is derived from an EMBL/GenBank/DDBJ whole genome shotgun (WGS) entry which is preliminary data.</text>
</comment>
<gene>
    <name evidence="1" type="ORF">L2E82_10492</name>
</gene>
<keyword evidence="2" id="KW-1185">Reference proteome</keyword>
<reference evidence="2" key="1">
    <citation type="journal article" date="2022" name="Mol. Ecol. Resour.">
        <title>The genomes of chicory, endive, great burdock and yacon provide insights into Asteraceae palaeo-polyploidization history and plant inulin production.</title>
        <authorList>
            <person name="Fan W."/>
            <person name="Wang S."/>
            <person name="Wang H."/>
            <person name="Wang A."/>
            <person name="Jiang F."/>
            <person name="Liu H."/>
            <person name="Zhao H."/>
            <person name="Xu D."/>
            <person name="Zhang Y."/>
        </authorList>
    </citation>
    <scope>NUCLEOTIDE SEQUENCE [LARGE SCALE GENOMIC DNA]</scope>
    <source>
        <strain evidence="2">cv. Punajuju</strain>
    </source>
</reference>
<evidence type="ECO:0000313" key="2">
    <source>
        <dbReference type="Proteomes" id="UP001055811"/>
    </source>
</evidence>
<dbReference type="EMBL" id="CM042010">
    <property type="protein sequence ID" value="KAI3780511.1"/>
    <property type="molecule type" value="Genomic_DNA"/>
</dbReference>
<sequence length="69" mass="7352">MMVSELELGTEGMRQMTLAMGCSAPAPATVVQRRNMASNGLLCSGSGFDVGRFRKLEMAFGIGNGAYFQ</sequence>
<reference evidence="1 2" key="2">
    <citation type="journal article" date="2022" name="Mol. Ecol. Resour.">
        <title>The genomes of chicory, endive, great burdock and yacon provide insights into Asteraceae paleo-polyploidization history and plant inulin production.</title>
        <authorList>
            <person name="Fan W."/>
            <person name="Wang S."/>
            <person name="Wang H."/>
            <person name="Wang A."/>
            <person name="Jiang F."/>
            <person name="Liu H."/>
            <person name="Zhao H."/>
            <person name="Xu D."/>
            <person name="Zhang Y."/>
        </authorList>
    </citation>
    <scope>NUCLEOTIDE SEQUENCE [LARGE SCALE GENOMIC DNA]</scope>
    <source>
        <strain evidence="2">cv. Punajuju</strain>
        <tissue evidence="1">Leaves</tissue>
    </source>
</reference>
<name>A0ACB9GBR0_CICIN</name>
<evidence type="ECO:0000313" key="1">
    <source>
        <dbReference type="EMBL" id="KAI3780511.1"/>
    </source>
</evidence>